<evidence type="ECO:0000259" key="1">
    <source>
        <dbReference type="Pfam" id="PF00646"/>
    </source>
</evidence>
<dbReference type="InterPro" id="IPR001810">
    <property type="entry name" value="F-box_dom"/>
</dbReference>
<evidence type="ECO:0000313" key="3">
    <source>
        <dbReference type="EMBL" id="SPD03712.1"/>
    </source>
</evidence>
<dbReference type="Pfam" id="PF23622">
    <property type="entry name" value="LRR_At1g61320_AtMIF1"/>
    <property type="match status" value="1"/>
</dbReference>
<dbReference type="Gene3D" id="3.80.10.10">
    <property type="entry name" value="Ribonuclease Inhibitor"/>
    <property type="match status" value="1"/>
</dbReference>
<evidence type="ECO:0000259" key="2">
    <source>
        <dbReference type="Pfam" id="PF23622"/>
    </source>
</evidence>
<dbReference type="PANTHER" id="PTHR34145:SF28">
    <property type="entry name" value="F-BOX DOMAIN-CONTAINING PROTEIN"/>
    <property type="match status" value="1"/>
</dbReference>
<dbReference type="AlphaFoldDB" id="A0A2N9GVI6"/>
<dbReference type="InterPro" id="IPR032675">
    <property type="entry name" value="LRR_dom_sf"/>
</dbReference>
<dbReference type="PANTHER" id="PTHR34145">
    <property type="entry name" value="OS02G0105600 PROTEIN"/>
    <property type="match status" value="1"/>
</dbReference>
<name>A0A2N9GVI6_FAGSY</name>
<dbReference type="InterPro" id="IPR036047">
    <property type="entry name" value="F-box-like_dom_sf"/>
</dbReference>
<proteinExistence type="predicted"/>
<reference evidence="3" key="1">
    <citation type="submission" date="2018-02" db="EMBL/GenBank/DDBJ databases">
        <authorList>
            <person name="Cohen D.B."/>
            <person name="Kent A.D."/>
        </authorList>
    </citation>
    <scope>NUCLEOTIDE SEQUENCE</scope>
</reference>
<dbReference type="SUPFAM" id="SSF81383">
    <property type="entry name" value="F-box domain"/>
    <property type="match status" value="1"/>
</dbReference>
<dbReference type="InterPro" id="IPR055357">
    <property type="entry name" value="LRR_At1g61320_AtMIF1"/>
</dbReference>
<gene>
    <name evidence="3" type="ORF">FSB_LOCUS31594</name>
</gene>
<accession>A0A2N9GVI6</accession>
<sequence>MSDRISELPDDINLSNILSSLTLRDAVKARLLSHRWRYLSAPISTLQFDLFNMFGIEFVKKDDYLDKLQHKNIVREYKSRFLTAVDQFLQLYIAPKITTFKVHFCLVNESASHIDKWVAFAIRMEAKEIDLYFSEYQKSCEPYSFPFHLLHSESDHLKHLRLGACTLRPSPELASRLNSLAILDLSDVILENNNDLESVLSGCLNLECLKLRNCRLPLTLCIHGHQFRRLKTLILHHPYSS</sequence>
<feature type="domain" description="F-box" evidence="1">
    <location>
        <begin position="5"/>
        <end position="39"/>
    </location>
</feature>
<dbReference type="SUPFAM" id="SSF52047">
    <property type="entry name" value="RNI-like"/>
    <property type="match status" value="1"/>
</dbReference>
<feature type="domain" description="At1g61320/AtMIF1 LRR" evidence="2">
    <location>
        <begin position="99"/>
        <end position="234"/>
    </location>
</feature>
<dbReference type="InterPro" id="IPR053772">
    <property type="entry name" value="At1g61320/At1g61330-like"/>
</dbReference>
<organism evidence="3">
    <name type="scientific">Fagus sylvatica</name>
    <name type="common">Beechnut</name>
    <dbReference type="NCBI Taxonomy" id="28930"/>
    <lineage>
        <taxon>Eukaryota</taxon>
        <taxon>Viridiplantae</taxon>
        <taxon>Streptophyta</taxon>
        <taxon>Embryophyta</taxon>
        <taxon>Tracheophyta</taxon>
        <taxon>Spermatophyta</taxon>
        <taxon>Magnoliopsida</taxon>
        <taxon>eudicotyledons</taxon>
        <taxon>Gunneridae</taxon>
        <taxon>Pentapetalae</taxon>
        <taxon>rosids</taxon>
        <taxon>fabids</taxon>
        <taxon>Fagales</taxon>
        <taxon>Fagaceae</taxon>
        <taxon>Fagus</taxon>
    </lineage>
</organism>
<dbReference type="EMBL" id="OIVN01002446">
    <property type="protein sequence ID" value="SPD03712.1"/>
    <property type="molecule type" value="Genomic_DNA"/>
</dbReference>
<dbReference type="Pfam" id="PF00646">
    <property type="entry name" value="F-box"/>
    <property type="match status" value="1"/>
</dbReference>
<protein>
    <submittedName>
        <fullName evidence="3">Uncharacterized protein</fullName>
    </submittedName>
</protein>